<dbReference type="Gene3D" id="3.40.50.1000">
    <property type="entry name" value="HAD superfamily/HAD-like"/>
    <property type="match status" value="1"/>
</dbReference>
<evidence type="ECO:0000259" key="10">
    <source>
        <dbReference type="Pfam" id="PF00122"/>
    </source>
</evidence>
<accession>A0AAW3WHT8</accession>
<comment type="subcellular location">
    <subcellularLocation>
        <location evidence="1">Cell membrane</location>
        <topology evidence="1">Multi-pass membrane protein</topology>
    </subcellularLocation>
</comment>
<dbReference type="InterPro" id="IPR018303">
    <property type="entry name" value="ATPase_P-typ_P_site"/>
</dbReference>
<dbReference type="NCBIfam" id="TIGR01494">
    <property type="entry name" value="ATPase_P-type"/>
    <property type="match status" value="1"/>
</dbReference>
<dbReference type="InterPro" id="IPR023299">
    <property type="entry name" value="ATPase_P-typ_cyto_dom_N"/>
</dbReference>
<dbReference type="InterPro" id="IPR051014">
    <property type="entry name" value="Cation_Transport_ATPase_IB"/>
</dbReference>
<gene>
    <name evidence="11" type="ORF">HGI39_26965</name>
</gene>
<reference evidence="11" key="1">
    <citation type="submission" date="2020-04" db="EMBL/GenBank/DDBJ databases">
        <authorList>
            <person name="Brown S."/>
        </authorList>
    </citation>
    <scope>NUCLEOTIDE SEQUENCE</scope>
    <source>
        <strain evidence="11">DJ015</strain>
    </source>
</reference>
<dbReference type="RefSeq" id="WP_185687231.1">
    <property type="nucleotide sequence ID" value="NZ_JABAGV010000313.1"/>
</dbReference>
<dbReference type="Pfam" id="PF00122">
    <property type="entry name" value="E1-E2_ATPase"/>
    <property type="match status" value="1"/>
</dbReference>
<comment type="caution">
    <text evidence="11">The sequence shown here is derived from an EMBL/GenBank/DDBJ whole genome shotgun (WGS) entry which is preliminary data.</text>
</comment>
<dbReference type="InterPro" id="IPR023214">
    <property type="entry name" value="HAD_sf"/>
</dbReference>
<evidence type="ECO:0000256" key="1">
    <source>
        <dbReference type="ARBA" id="ARBA00004651"/>
    </source>
</evidence>
<comment type="catalytic activity">
    <reaction evidence="8">
        <text>Cd(2+)(in) + ATP + H2O = Cd(2+)(out) + ADP + phosphate + H(+)</text>
        <dbReference type="Rhea" id="RHEA:12132"/>
        <dbReference type="ChEBI" id="CHEBI:15377"/>
        <dbReference type="ChEBI" id="CHEBI:15378"/>
        <dbReference type="ChEBI" id="CHEBI:30616"/>
        <dbReference type="ChEBI" id="CHEBI:43474"/>
        <dbReference type="ChEBI" id="CHEBI:48775"/>
        <dbReference type="ChEBI" id="CHEBI:456216"/>
        <dbReference type="EC" id="7.2.2.21"/>
    </reaction>
</comment>
<evidence type="ECO:0000256" key="9">
    <source>
        <dbReference type="SAM" id="Phobius"/>
    </source>
</evidence>
<dbReference type="AlphaFoldDB" id="A0AAW3WHT8"/>
<dbReference type="SUPFAM" id="SSF81653">
    <property type="entry name" value="Calcium ATPase, transduction domain A"/>
    <property type="match status" value="1"/>
</dbReference>
<keyword evidence="5 9" id="KW-1133">Transmembrane helix</keyword>
<feature type="transmembrane region" description="Helical" evidence="9">
    <location>
        <begin position="15"/>
        <end position="34"/>
    </location>
</feature>
<name>A0AAW3WHT8_CLOBE</name>
<dbReference type="InterPro" id="IPR001757">
    <property type="entry name" value="P_typ_ATPase"/>
</dbReference>
<comment type="similarity">
    <text evidence="2">Belongs to the cation transport ATPase (P-type) (TC 3.A.3) family. Type IB subfamily.</text>
</comment>
<dbReference type="GO" id="GO:0005886">
    <property type="term" value="C:plasma membrane"/>
    <property type="evidence" value="ECO:0007669"/>
    <property type="project" value="UniProtKB-SubCell"/>
</dbReference>
<proteinExistence type="inferred from homology"/>
<dbReference type="InterPro" id="IPR059000">
    <property type="entry name" value="ATPase_P-type_domA"/>
</dbReference>
<feature type="transmembrane region" description="Helical" evidence="9">
    <location>
        <begin position="235"/>
        <end position="254"/>
    </location>
</feature>
<keyword evidence="6 9" id="KW-0472">Membrane</keyword>
<dbReference type="FunFam" id="2.70.150.10:FF:000002">
    <property type="entry name" value="Copper-transporting ATPase 1, putative"/>
    <property type="match status" value="1"/>
</dbReference>
<dbReference type="GO" id="GO:0008551">
    <property type="term" value="F:P-type cadmium transporter activity"/>
    <property type="evidence" value="ECO:0007669"/>
    <property type="project" value="UniProtKB-EC"/>
</dbReference>
<evidence type="ECO:0000256" key="7">
    <source>
        <dbReference type="ARBA" id="ARBA00039103"/>
    </source>
</evidence>
<dbReference type="InterPro" id="IPR023298">
    <property type="entry name" value="ATPase_P-typ_TM_dom_sf"/>
</dbReference>
<dbReference type="SUPFAM" id="SSF81660">
    <property type="entry name" value="Metal cation-transporting ATPase, ATP-binding domain N"/>
    <property type="match status" value="1"/>
</dbReference>
<dbReference type="PROSITE" id="PS00154">
    <property type="entry name" value="ATPASE_E1_E2"/>
    <property type="match status" value="1"/>
</dbReference>
<dbReference type="InterPro" id="IPR008250">
    <property type="entry name" value="ATPase_P-typ_transduc_dom_A_sf"/>
</dbReference>
<feature type="transmembrane region" description="Helical" evidence="9">
    <location>
        <begin position="41"/>
        <end position="61"/>
    </location>
</feature>
<evidence type="ECO:0000313" key="12">
    <source>
        <dbReference type="Proteomes" id="UP001194098"/>
    </source>
</evidence>
<feature type="domain" description="P-type ATPase A" evidence="10">
    <location>
        <begin position="119"/>
        <end position="219"/>
    </location>
</feature>
<reference evidence="11" key="2">
    <citation type="journal article" date="2022" name="Nat. Biotechnol.">
        <title>Carbon-negative production of acetone and isopropanol by gas fermentation at industrial pilot scale.</title>
        <authorList>
            <person name="Liew F.E."/>
            <person name="Nogle R."/>
            <person name="Abdalla T."/>
            <person name="Rasor B.J."/>
            <person name="Canter C."/>
            <person name="Jensen R.O."/>
            <person name="Wang L."/>
            <person name="Strutz J."/>
            <person name="Chirania P."/>
            <person name="De Tissera S."/>
            <person name="Mueller A.P."/>
            <person name="Ruan Z."/>
            <person name="Gao A."/>
            <person name="Tran L."/>
            <person name="Engle N.L."/>
            <person name="Bromley J.C."/>
            <person name="Daniell J."/>
            <person name="Conrado R."/>
            <person name="Tschaplinski T.J."/>
            <person name="Giannone R.J."/>
            <person name="Hettich R.L."/>
            <person name="Karim A.S."/>
            <person name="Simpson S.D."/>
            <person name="Brown S.D."/>
            <person name="Leang C."/>
            <person name="Jewett M.C."/>
            <person name="Kopke M."/>
        </authorList>
    </citation>
    <scope>NUCLEOTIDE SEQUENCE</scope>
    <source>
        <strain evidence="11">DJ015</strain>
    </source>
</reference>
<dbReference type="GO" id="GO:0005524">
    <property type="term" value="F:ATP binding"/>
    <property type="evidence" value="ECO:0007669"/>
    <property type="project" value="InterPro"/>
</dbReference>
<keyword evidence="4 9" id="KW-0812">Transmembrane</keyword>
<evidence type="ECO:0000256" key="6">
    <source>
        <dbReference type="ARBA" id="ARBA00023136"/>
    </source>
</evidence>
<evidence type="ECO:0000256" key="5">
    <source>
        <dbReference type="ARBA" id="ARBA00022989"/>
    </source>
</evidence>
<dbReference type="EMBL" id="JABAGV010000313">
    <property type="protein sequence ID" value="MBC2478247.1"/>
    <property type="molecule type" value="Genomic_DNA"/>
</dbReference>
<dbReference type="EC" id="7.2.2.21" evidence="7"/>
<evidence type="ECO:0000313" key="11">
    <source>
        <dbReference type="EMBL" id="MBC2478247.1"/>
    </source>
</evidence>
<dbReference type="GO" id="GO:0016887">
    <property type="term" value="F:ATP hydrolysis activity"/>
    <property type="evidence" value="ECO:0007669"/>
    <property type="project" value="InterPro"/>
</dbReference>
<evidence type="ECO:0000256" key="2">
    <source>
        <dbReference type="ARBA" id="ARBA00006024"/>
    </source>
</evidence>
<dbReference type="PRINTS" id="PR00119">
    <property type="entry name" value="CATATPASE"/>
</dbReference>
<dbReference type="Gene3D" id="2.70.150.10">
    <property type="entry name" value="Calcium-transporting ATPase, cytoplasmic transduction domain A"/>
    <property type="match status" value="1"/>
</dbReference>
<dbReference type="SUPFAM" id="SSF81665">
    <property type="entry name" value="Calcium ATPase, transmembrane domain M"/>
    <property type="match status" value="1"/>
</dbReference>
<dbReference type="Gene3D" id="3.40.1110.10">
    <property type="entry name" value="Calcium-transporting ATPase, cytoplasmic domain N"/>
    <property type="match status" value="1"/>
</dbReference>
<keyword evidence="3" id="KW-0104">Cadmium</keyword>
<dbReference type="PANTHER" id="PTHR48085">
    <property type="entry name" value="CADMIUM/ZINC-TRANSPORTING ATPASE HMA2-RELATED"/>
    <property type="match status" value="1"/>
</dbReference>
<evidence type="ECO:0000256" key="8">
    <source>
        <dbReference type="ARBA" id="ARBA00049338"/>
    </source>
</evidence>
<feature type="non-terminal residue" evidence="11">
    <location>
        <position position="398"/>
    </location>
</feature>
<feature type="transmembrane region" description="Helical" evidence="9">
    <location>
        <begin position="260"/>
        <end position="284"/>
    </location>
</feature>
<evidence type="ECO:0000256" key="3">
    <source>
        <dbReference type="ARBA" id="ARBA00022539"/>
    </source>
</evidence>
<organism evidence="11 12">
    <name type="scientific">Clostridium beijerinckii</name>
    <name type="common">Clostridium MP</name>
    <dbReference type="NCBI Taxonomy" id="1520"/>
    <lineage>
        <taxon>Bacteria</taxon>
        <taxon>Bacillati</taxon>
        <taxon>Bacillota</taxon>
        <taxon>Clostridia</taxon>
        <taxon>Eubacteriales</taxon>
        <taxon>Clostridiaceae</taxon>
        <taxon>Clostridium</taxon>
    </lineage>
</organism>
<evidence type="ECO:0000256" key="4">
    <source>
        <dbReference type="ARBA" id="ARBA00022692"/>
    </source>
</evidence>
<sequence>MDKMKEFLEDEDKRTVIFLILSAFSLLISFLHIWNFKIDIAWLAIILCGAPIVKGAIVGLVTEFDIKADVLVAVALVASVLIGETFAAGEVAFIMTLGALLEERTVAKAREGIEKLVTLTPRTARIVRDGIESIIPAEEVKISDILRVLPGETIAVDGIITSGQTSINQSVMTGESMPVDKGVGDEVFSGTVNQFGAFDMKATKVDEDSSLKRMIKLVESADASKAKIVGMADKWATWIVVIALVSAAGTWFVTGEIIRAVTILVVFCPCSLVLATPTAIMAGIGNATKHGILVHEGDTLERLAKVRRIAFDKTGTLTYGKPDVVAIESFDTSISSEKLLAITASAELRSEHPLGKSIVSHFKTISSHTLEDPQEFELIAGRGVKSIVSGNTILAGNT</sequence>
<dbReference type="PANTHER" id="PTHR48085:SF5">
    <property type="entry name" value="CADMIUM_ZINC-TRANSPORTING ATPASE HMA4-RELATED"/>
    <property type="match status" value="1"/>
</dbReference>
<feature type="transmembrane region" description="Helical" evidence="9">
    <location>
        <begin position="73"/>
        <end position="101"/>
    </location>
</feature>
<protein>
    <recommendedName>
        <fullName evidence="7">Cd(2+)-exporting ATPase</fullName>
        <ecNumber evidence="7">7.2.2.21</ecNumber>
    </recommendedName>
</protein>
<dbReference type="Proteomes" id="UP001194098">
    <property type="component" value="Unassembled WGS sequence"/>
</dbReference>